<dbReference type="EMBL" id="KN417367">
    <property type="protein sequence ID" value="KHG21032.1"/>
    <property type="molecule type" value="Genomic_DNA"/>
</dbReference>
<keyword evidence="2" id="KW-1185">Reference proteome</keyword>
<dbReference type="Proteomes" id="UP000032142">
    <property type="component" value="Unassembled WGS sequence"/>
</dbReference>
<accession>A0A0B0P7Y8</accession>
<name>A0A0B0P7Y8_GOSAR</name>
<protein>
    <submittedName>
        <fullName evidence="1">Cytochrome P450</fullName>
    </submittedName>
</protein>
<gene>
    <name evidence="1" type="ORF">F383_27209</name>
</gene>
<dbReference type="AlphaFoldDB" id="A0A0B0P7Y8"/>
<evidence type="ECO:0000313" key="2">
    <source>
        <dbReference type="Proteomes" id="UP000032142"/>
    </source>
</evidence>
<proteinExistence type="predicted"/>
<reference evidence="2" key="1">
    <citation type="submission" date="2014-09" db="EMBL/GenBank/DDBJ databases">
        <authorList>
            <person name="Mudge J."/>
            <person name="Ramaraj T."/>
            <person name="Lindquist I.E."/>
            <person name="Bharti A.K."/>
            <person name="Sundararajan A."/>
            <person name="Cameron C.T."/>
            <person name="Woodward J.E."/>
            <person name="May G.D."/>
            <person name="Brubaker C."/>
            <person name="Broadhvest J."/>
            <person name="Wilkins T.A."/>
        </authorList>
    </citation>
    <scope>NUCLEOTIDE SEQUENCE</scope>
    <source>
        <strain evidence="2">cv. AKA8401</strain>
    </source>
</reference>
<sequence length="47" mass="5560">MVLYWLAHQSRCHVLDRSYTDFYISRAMSCPRQVLHWLSSISVNAMS</sequence>
<organism evidence="1 2">
    <name type="scientific">Gossypium arboreum</name>
    <name type="common">Tree cotton</name>
    <name type="synonym">Gossypium nanking</name>
    <dbReference type="NCBI Taxonomy" id="29729"/>
    <lineage>
        <taxon>Eukaryota</taxon>
        <taxon>Viridiplantae</taxon>
        <taxon>Streptophyta</taxon>
        <taxon>Embryophyta</taxon>
        <taxon>Tracheophyta</taxon>
        <taxon>Spermatophyta</taxon>
        <taxon>Magnoliopsida</taxon>
        <taxon>eudicotyledons</taxon>
        <taxon>Gunneridae</taxon>
        <taxon>Pentapetalae</taxon>
        <taxon>rosids</taxon>
        <taxon>malvids</taxon>
        <taxon>Malvales</taxon>
        <taxon>Malvaceae</taxon>
        <taxon>Malvoideae</taxon>
        <taxon>Gossypium</taxon>
    </lineage>
</organism>
<evidence type="ECO:0000313" key="1">
    <source>
        <dbReference type="EMBL" id="KHG21032.1"/>
    </source>
</evidence>